<keyword evidence="2" id="KW-1185">Reference proteome</keyword>
<dbReference type="OrthoDB" id="1451430at2"/>
<sequence length="78" mass="9406">MNESNYQALIEMRDQIVKYLESEKSINEDALVAYESPIADVSETIREMREREAIKLRDRIYELKRHIEVIKRMYPNET</sequence>
<name>A0A1M6HF33_9FLAO</name>
<protein>
    <submittedName>
        <fullName evidence="1">Uncharacterized protein</fullName>
    </submittedName>
</protein>
<organism evidence="1 2">
    <name type="scientific">Cruoricaptor ignavus</name>
    <dbReference type="NCBI Taxonomy" id="1118202"/>
    <lineage>
        <taxon>Bacteria</taxon>
        <taxon>Pseudomonadati</taxon>
        <taxon>Bacteroidota</taxon>
        <taxon>Flavobacteriia</taxon>
        <taxon>Flavobacteriales</taxon>
        <taxon>Weeksellaceae</taxon>
        <taxon>Cruoricaptor</taxon>
    </lineage>
</organism>
<reference evidence="1 2" key="1">
    <citation type="submission" date="2016-11" db="EMBL/GenBank/DDBJ databases">
        <authorList>
            <person name="Jaros S."/>
            <person name="Januszkiewicz K."/>
            <person name="Wedrychowicz H."/>
        </authorList>
    </citation>
    <scope>NUCLEOTIDE SEQUENCE [LARGE SCALE GENOMIC DNA]</scope>
    <source>
        <strain evidence="1 2">DSM 25479</strain>
    </source>
</reference>
<proteinExistence type="predicted"/>
<dbReference type="Proteomes" id="UP000184335">
    <property type="component" value="Unassembled WGS sequence"/>
</dbReference>
<evidence type="ECO:0000313" key="2">
    <source>
        <dbReference type="Proteomes" id="UP000184335"/>
    </source>
</evidence>
<gene>
    <name evidence="1" type="ORF">SAMN05443429_11240</name>
</gene>
<accession>A0A1M6HF33</accession>
<evidence type="ECO:0000313" key="1">
    <source>
        <dbReference type="EMBL" id="SHJ20719.1"/>
    </source>
</evidence>
<dbReference type="AlphaFoldDB" id="A0A1M6HF33"/>
<dbReference type="RefSeq" id="WP_073180870.1">
    <property type="nucleotide sequence ID" value="NZ_FQYI01000012.1"/>
</dbReference>
<dbReference type="EMBL" id="FQYI01000012">
    <property type="protein sequence ID" value="SHJ20719.1"/>
    <property type="molecule type" value="Genomic_DNA"/>
</dbReference>
<dbReference type="STRING" id="1118202.SAMN05443429_11240"/>